<dbReference type="CDD" id="cd18084">
    <property type="entry name" value="RsmE-like"/>
    <property type="match status" value="1"/>
</dbReference>
<comment type="caution">
    <text evidence="14">The sequence shown here is derived from an EMBL/GenBank/DDBJ whole genome shotgun (WGS) entry which is preliminary data.</text>
</comment>
<name>W5IJ74_SCAIO</name>
<keyword evidence="8 12" id="KW-0808">Transferase</keyword>
<protein>
    <recommendedName>
        <fullName evidence="4 12">Ribosomal RNA small subunit methyltransferase E</fullName>
        <ecNumber evidence="3 12">2.1.1.193</ecNumber>
    </recommendedName>
</protein>
<dbReference type="EMBL" id="ADCX01000003">
    <property type="protein sequence ID" value="EFG27077.1"/>
    <property type="molecule type" value="Genomic_DNA"/>
</dbReference>
<evidence type="ECO:0000313" key="15">
    <source>
        <dbReference type="Proteomes" id="UP000005777"/>
    </source>
</evidence>
<dbReference type="SUPFAM" id="SSF75217">
    <property type="entry name" value="alpha/beta knot"/>
    <property type="match status" value="1"/>
</dbReference>
<dbReference type="InterPro" id="IPR029026">
    <property type="entry name" value="tRNA_m1G_MTases_N"/>
</dbReference>
<gene>
    <name evidence="14" type="ORF">HMPREF9020_00712</name>
</gene>
<dbReference type="NCBIfam" id="TIGR00046">
    <property type="entry name" value="RsmE family RNA methyltransferase"/>
    <property type="match status" value="1"/>
</dbReference>
<evidence type="ECO:0000256" key="10">
    <source>
        <dbReference type="ARBA" id="ARBA00025699"/>
    </source>
</evidence>
<dbReference type="PANTHER" id="PTHR30027">
    <property type="entry name" value="RIBOSOMAL RNA SMALL SUBUNIT METHYLTRANSFERASE E"/>
    <property type="match status" value="1"/>
</dbReference>
<keyword evidence="7 12" id="KW-0489">Methyltransferase</keyword>
<dbReference type="Gene3D" id="3.40.1280.10">
    <property type="match status" value="1"/>
</dbReference>
<keyword evidence="9 12" id="KW-0949">S-adenosyl-L-methionine</keyword>
<dbReference type="AlphaFoldDB" id="W5IJ74"/>
<dbReference type="HOGENOM" id="CLU_067442_2_0_11"/>
<dbReference type="EC" id="2.1.1.193" evidence="3 12"/>
<comment type="catalytic activity">
    <reaction evidence="11 12">
        <text>uridine(1498) in 16S rRNA + S-adenosyl-L-methionine = N(3)-methyluridine(1498) in 16S rRNA + S-adenosyl-L-homocysteine + H(+)</text>
        <dbReference type="Rhea" id="RHEA:42920"/>
        <dbReference type="Rhea" id="RHEA-COMP:10283"/>
        <dbReference type="Rhea" id="RHEA-COMP:10284"/>
        <dbReference type="ChEBI" id="CHEBI:15378"/>
        <dbReference type="ChEBI" id="CHEBI:57856"/>
        <dbReference type="ChEBI" id="CHEBI:59789"/>
        <dbReference type="ChEBI" id="CHEBI:65315"/>
        <dbReference type="ChEBI" id="CHEBI:74502"/>
        <dbReference type="EC" id="2.1.1.193"/>
    </reaction>
</comment>
<dbReference type="PANTHER" id="PTHR30027:SF3">
    <property type="entry name" value="16S RRNA (URACIL(1498)-N(3))-METHYLTRANSFERASE"/>
    <property type="match status" value="1"/>
</dbReference>
<evidence type="ECO:0000259" key="13">
    <source>
        <dbReference type="Pfam" id="PF04452"/>
    </source>
</evidence>
<dbReference type="PIRSF" id="PIRSF015601">
    <property type="entry name" value="MTase_slr0722"/>
    <property type="match status" value="1"/>
</dbReference>
<dbReference type="NCBIfam" id="NF008693">
    <property type="entry name" value="PRK11713.2-3"/>
    <property type="match status" value="1"/>
</dbReference>
<dbReference type="Pfam" id="PF04452">
    <property type="entry name" value="Methyltrans_RNA"/>
    <property type="match status" value="1"/>
</dbReference>
<evidence type="ECO:0000256" key="9">
    <source>
        <dbReference type="ARBA" id="ARBA00022691"/>
    </source>
</evidence>
<dbReference type="InterPro" id="IPR046886">
    <property type="entry name" value="RsmE_MTase_dom"/>
</dbReference>
<feature type="domain" description="Ribosomal RNA small subunit methyltransferase E methyltransferase" evidence="13">
    <location>
        <begin position="78"/>
        <end position="243"/>
    </location>
</feature>
<evidence type="ECO:0000256" key="4">
    <source>
        <dbReference type="ARBA" id="ARBA00013673"/>
    </source>
</evidence>
<evidence type="ECO:0000256" key="5">
    <source>
        <dbReference type="ARBA" id="ARBA00022490"/>
    </source>
</evidence>
<accession>W5IJ74</accession>
<evidence type="ECO:0000256" key="2">
    <source>
        <dbReference type="ARBA" id="ARBA00005528"/>
    </source>
</evidence>
<dbReference type="InterPro" id="IPR029028">
    <property type="entry name" value="Alpha/beta_knot_MTases"/>
</dbReference>
<comment type="similarity">
    <text evidence="2 12">Belongs to the RNA methyltransferase RsmE family.</text>
</comment>
<dbReference type="Gene3D" id="2.40.240.20">
    <property type="entry name" value="Hypothetical PUA domain-like, domain 1"/>
    <property type="match status" value="1"/>
</dbReference>
<sequence>MTAPLFLIQPHDLTAASANQLFQLPPSARQHAFKAMRLSKDDLLEISDGAGNRLRAQVVNPQEGTVRIVSEQYEPQPSIKLGLVQALAKSDRDEQAIEMATEIGVDFILPWQADRSIVQWKGPKAARGLRKWQDQLIMATEQSRRSRIPRLNPLVASSGLEEWIRKEVDAGSQVLLLHQDADLSWSQVSLPETSPMISVIVGPEGGISDKEVEAFAAAGAKPVLLGHTILRASSAGPVALALLSGALGRF</sequence>
<dbReference type="Proteomes" id="UP000005777">
    <property type="component" value="Unassembled WGS sequence"/>
</dbReference>
<organism evidence="14 15">
    <name type="scientific">Scardovia inopinata F0304</name>
    <dbReference type="NCBI Taxonomy" id="641146"/>
    <lineage>
        <taxon>Bacteria</taxon>
        <taxon>Bacillati</taxon>
        <taxon>Actinomycetota</taxon>
        <taxon>Actinomycetes</taxon>
        <taxon>Bifidobacteriales</taxon>
        <taxon>Bifidobacteriaceae</taxon>
        <taxon>Scardovia</taxon>
    </lineage>
</organism>
<comment type="function">
    <text evidence="10 12">Specifically methylates the N3 position of the uracil ring of uridine 1498 (m3U1498) in 16S rRNA. Acts on the fully assembled 30S ribosomal subunit.</text>
</comment>
<dbReference type="InterPro" id="IPR006700">
    <property type="entry name" value="RsmE"/>
</dbReference>
<evidence type="ECO:0000256" key="8">
    <source>
        <dbReference type="ARBA" id="ARBA00022679"/>
    </source>
</evidence>
<dbReference type="GO" id="GO:0005737">
    <property type="term" value="C:cytoplasm"/>
    <property type="evidence" value="ECO:0007669"/>
    <property type="project" value="UniProtKB-SubCell"/>
</dbReference>
<dbReference type="GO" id="GO:0070042">
    <property type="term" value="F:rRNA (uridine-N3-)-methyltransferase activity"/>
    <property type="evidence" value="ECO:0007669"/>
    <property type="project" value="TreeGrafter"/>
</dbReference>
<comment type="subcellular location">
    <subcellularLocation>
        <location evidence="1 12">Cytoplasm</location>
    </subcellularLocation>
</comment>
<keyword evidence="5 12" id="KW-0963">Cytoplasm</keyword>
<evidence type="ECO:0000256" key="1">
    <source>
        <dbReference type="ARBA" id="ARBA00004496"/>
    </source>
</evidence>
<evidence type="ECO:0000256" key="7">
    <source>
        <dbReference type="ARBA" id="ARBA00022603"/>
    </source>
</evidence>
<keyword evidence="15" id="KW-1185">Reference proteome</keyword>
<evidence type="ECO:0000313" key="14">
    <source>
        <dbReference type="EMBL" id="EFG27077.1"/>
    </source>
</evidence>
<evidence type="ECO:0000256" key="3">
    <source>
        <dbReference type="ARBA" id="ARBA00012328"/>
    </source>
</evidence>
<dbReference type="GO" id="GO:0070475">
    <property type="term" value="P:rRNA base methylation"/>
    <property type="evidence" value="ECO:0007669"/>
    <property type="project" value="TreeGrafter"/>
</dbReference>
<dbReference type="SUPFAM" id="SSF88697">
    <property type="entry name" value="PUA domain-like"/>
    <property type="match status" value="1"/>
</dbReference>
<dbReference type="RefSeq" id="WP_006293076.1">
    <property type="nucleotide sequence ID" value="NZ_GG770225.1"/>
</dbReference>
<evidence type="ECO:0000256" key="11">
    <source>
        <dbReference type="ARBA" id="ARBA00047944"/>
    </source>
</evidence>
<evidence type="ECO:0000256" key="12">
    <source>
        <dbReference type="PIRNR" id="PIRNR015601"/>
    </source>
</evidence>
<proteinExistence type="inferred from homology"/>
<keyword evidence="6 12" id="KW-0698">rRNA processing</keyword>
<evidence type="ECO:0000256" key="6">
    <source>
        <dbReference type="ARBA" id="ARBA00022552"/>
    </source>
</evidence>
<reference evidence="14 15" key="1">
    <citation type="submission" date="2012-01" db="EMBL/GenBank/DDBJ databases">
        <title>The Genome Sequence of Scardovia inopinata F0304.</title>
        <authorList>
            <consortium name="The Broad Institute Genome Sequencing Platform"/>
            <person name="Ward D."/>
            <person name="Earl A."/>
            <person name="Feldgarden M."/>
            <person name="Gevers D."/>
            <person name="Young S."/>
            <person name="Zeng Q."/>
            <person name="Koehrsen M."/>
            <person name="Alvarado L."/>
            <person name="Berlin A.M."/>
            <person name="Borenstein D."/>
            <person name="Chapman S.B."/>
            <person name="Chen Z."/>
            <person name="Engels R."/>
            <person name="Freedman E."/>
            <person name="Gellesch M."/>
            <person name="Goldberg J."/>
            <person name="Griggs A."/>
            <person name="Gujja S."/>
            <person name="Heilman E.R."/>
            <person name="Heiman D.I."/>
            <person name="Hepburn T.A."/>
            <person name="Howarth C."/>
            <person name="Jen D."/>
            <person name="Larson L."/>
            <person name="Mehta T."/>
            <person name="Park D."/>
            <person name="Pearson M."/>
            <person name="Richards J."/>
            <person name="Roberts A."/>
            <person name="Saif S."/>
            <person name="Shea T.D."/>
            <person name="Shenoy N."/>
            <person name="Sisk P."/>
            <person name="Stolte C."/>
            <person name="Sykes S.N."/>
            <person name="Walk T."/>
            <person name="White J."/>
            <person name="Yandava C."/>
            <person name="Izard J."/>
            <person name="Baranova O.V."/>
            <person name="Blanton J.M."/>
            <person name="Tanner A.C."/>
            <person name="Dewhirst F."/>
            <person name="Haas B."/>
            <person name="Nusbaum C."/>
            <person name="Birren B."/>
        </authorList>
    </citation>
    <scope>NUCLEOTIDE SEQUENCE [LARGE SCALE GENOMIC DNA]</scope>
    <source>
        <strain evidence="14 15">F0304</strain>
    </source>
</reference>
<dbReference type="InterPro" id="IPR015947">
    <property type="entry name" value="PUA-like_sf"/>
</dbReference>
<dbReference type="eggNOG" id="COG1385">
    <property type="taxonomic scope" value="Bacteria"/>
</dbReference>